<comment type="caution">
    <text evidence="2">The sequence shown here is derived from an EMBL/GenBank/DDBJ whole genome shotgun (WGS) entry which is preliminary data.</text>
</comment>
<keyword evidence="3" id="KW-1185">Reference proteome</keyword>
<sequence>MLGAPAPNIYGLMTPPTSPTKKRNLHGGTFNLHPCLTEAGAAHVHYHLGQALQSIQFRGAPNPEAILCQSATDTNVTTLPIHLSFGPEIHITNPNGVQVGDVFHQLHVELSRRLSAREMAGAFAGPSQGPPQNTRMLDVIVATPYFAGLTLRGNSWYLQLR</sequence>
<dbReference type="AlphaFoldDB" id="A0AAD5YKI9"/>
<dbReference type="InterPro" id="IPR046522">
    <property type="entry name" value="DUF6699"/>
</dbReference>
<dbReference type="Proteomes" id="UP001212997">
    <property type="component" value="Unassembled WGS sequence"/>
</dbReference>
<protein>
    <recommendedName>
        <fullName evidence="1">DUF6699 domain-containing protein</fullName>
    </recommendedName>
</protein>
<organism evidence="2 3">
    <name type="scientific">Meripilus lineatus</name>
    <dbReference type="NCBI Taxonomy" id="2056292"/>
    <lineage>
        <taxon>Eukaryota</taxon>
        <taxon>Fungi</taxon>
        <taxon>Dikarya</taxon>
        <taxon>Basidiomycota</taxon>
        <taxon>Agaricomycotina</taxon>
        <taxon>Agaricomycetes</taxon>
        <taxon>Polyporales</taxon>
        <taxon>Meripilaceae</taxon>
        <taxon>Meripilus</taxon>
    </lineage>
</organism>
<evidence type="ECO:0000313" key="2">
    <source>
        <dbReference type="EMBL" id="KAJ3486800.1"/>
    </source>
</evidence>
<proteinExistence type="predicted"/>
<evidence type="ECO:0000313" key="3">
    <source>
        <dbReference type="Proteomes" id="UP001212997"/>
    </source>
</evidence>
<feature type="domain" description="DUF6699" evidence="1">
    <location>
        <begin position="45"/>
        <end position="120"/>
    </location>
</feature>
<dbReference type="Pfam" id="PF20415">
    <property type="entry name" value="DUF6699"/>
    <property type="match status" value="1"/>
</dbReference>
<gene>
    <name evidence="2" type="ORF">NLI96_g3993</name>
</gene>
<dbReference type="EMBL" id="JANAWD010000110">
    <property type="protein sequence ID" value="KAJ3486800.1"/>
    <property type="molecule type" value="Genomic_DNA"/>
</dbReference>
<accession>A0AAD5YKI9</accession>
<name>A0AAD5YKI9_9APHY</name>
<reference evidence="2" key="1">
    <citation type="submission" date="2022-07" db="EMBL/GenBank/DDBJ databases">
        <title>Genome Sequence of Physisporinus lineatus.</title>
        <authorList>
            <person name="Buettner E."/>
        </authorList>
    </citation>
    <scope>NUCLEOTIDE SEQUENCE</scope>
    <source>
        <strain evidence="2">VT162</strain>
    </source>
</reference>
<evidence type="ECO:0000259" key="1">
    <source>
        <dbReference type="Pfam" id="PF20415"/>
    </source>
</evidence>